<feature type="signal peptide" evidence="1">
    <location>
        <begin position="1"/>
        <end position="22"/>
    </location>
</feature>
<accession>A0A4Y3WMZ8</accession>
<reference evidence="2 3" key="1">
    <citation type="submission" date="2019-06" db="EMBL/GenBank/DDBJ databases">
        <title>Whole genome shotgun sequence of Pseudonocardia hydrocarbonoxydans NBRC 14498.</title>
        <authorList>
            <person name="Hosoyama A."/>
            <person name="Uohara A."/>
            <person name="Ohji S."/>
            <person name="Ichikawa N."/>
        </authorList>
    </citation>
    <scope>NUCLEOTIDE SEQUENCE [LARGE SCALE GENOMIC DNA]</scope>
    <source>
        <strain evidence="2 3">NBRC 14498</strain>
    </source>
</reference>
<dbReference type="RefSeq" id="WP_141278406.1">
    <property type="nucleotide sequence ID" value="NZ_BAAARZ010000004.1"/>
</dbReference>
<dbReference type="PROSITE" id="PS51257">
    <property type="entry name" value="PROKAR_LIPOPROTEIN"/>
    <property type="match status" value="1"/>
</dbReference>
<gene>
    <name evidence="2" type="ORF">PHY01_21510</name>
</gene>
<feature type="chain" id="PRO_5039533589" evidence="1">
    <location>
        <begin position="23"/>
        <end position="72"/>
    </location>
</feature>
<comment type="caution">
    <text evidence="2">The sequence shown here is derived from an EMBL/GenBank/DDBJ whole genome shotgun (WGS) entry which is preliminary data.</text>
</comment>
<evidence type="ECO:0000313" key="2">
    <source>
        <dbReference type="EMBL" id="GEC19868.1"/>
    </source>
</evidence>
<dbReference type="EMBL" id="BJNG01000016">
    <property type="protein sequence ID" value="GEC19868.1"/>
    <property type="molecule type" value="Genomic_DNA"/>
</dbReference>
<evidence type="ECO:0000256" key="1">
    <source>
        <dbReference type="SAM" id="SignalP"/>
    </source>
</evidence>
<evidence type="ECO:0000313" key="3">
    <source>
        <dbReference type="Proteomes" id="UP000320338"/>
    </source>
</evidence>
<keyword evidence="3" id="KW-1185">Reference proteome</keyword>
<dbReference type="AlphaFoldDB" id="A0A4Y3WMZ8"/>
<dbReference type="Proteomes" id="UP000320338">
    <property type="component" value="Unassembled WGS sequence"/>
</dbReference>
<protein>
    <submittedName>
        <fullName evidence="2">Uncharacterized protein</fullName>
    </submittedName>
</protein>
<organism evidence="2 3">
    <name type="scientific">Pseudonocardia hydrocarbonoxydans</name>
    <dbReference type="NCBI Taxonomy" id="76726"/>
    <lineage>
        <taxon>Bacteria</taxon>
        <taxon>Bacillati</taxon>
        <taxon>Actinomycetota</taxon>
        <taxon>Actinomycetes</taxon>
        <taxon>Pseudonocardiales</taxon>
        <taxon>Pseudonocardiaceae</taxon>
        <taxon>Pseudonocardia</taxon>
    </lineage>
</organism>
<name>A0A4Y3WMZ8_9PSEU</name>
<proteinExistence type="predicted"/>
<sequence>MSTTPRTLGLLLAVAVTGAALAGCDASAYEDPYYTESSSEGGDVQFYPGGTITDTGDGLIVSGTDGTSFSSG</sequence>
<keyword evidence="1" id="KW-0732">Signal</keyword>